<proteinExistence type="inferred from homology"/>
<sequence length="310" mass="34380">MAPSPTQEGQIPFRVPSIDPLCFTFYKIFGDLSCAKPPVVVVHGGPGGGHDYCLPFADLWPQYDLPVILYDQIGCGLSTHLQHKAGDNEFWQEDLFIAELQNLLDFFKLQDESGPGFHLIGQSWGGCLGSAFASTQPKGLRRLVLAGAVASIELSIKSIQLLREGLPEDVREALNDAEQRQDFESEAYRQGMRVFSERHLCRTVPFPEDLVKTFNNMSEDKTVYGPATVTCIGSLVPWTVIPRLPNITASTLVYNGEFDSSHDMCTVPFFEGIPKVRWITFPGAGHMCHMEADGLRERVLKVVGDFLTAN</sequence>
<feature type="domain" description="AB hydrolase-1" evidence="3">
    <location>
        <begin position="37"/>
        <end position="292"/>
    </location>
</feature>
<dbReference type="SUPFAM" id="SSF53474">
    <property type="entry name" value="alpha/beta-Hydrolases"/>
    <property type="match status" value="1"/>
</dbReference>
<protein>
    <recommendedName>
        <fullName evidence="3">AB hydrolase-1 domain-containing protein</fullName>
    </recommendedName>
</protein>
<gene>
    <name evidence="4" type="ORF">PRZ48_007051</name>
</gene>
<dbReference type="PIRSF" id="PIRSF005539">
    <property type="entry name" value="Pept_S33_TRI_F1"/>
    <property type="match status" value="1"/>
</dbReference>
<dbReference type="PANTHER" id="PTHR43194:SF2">
    <property type="entry name" value="PEROXISOMAL MEMBRANE PROTEIN LPX1"/>
    <property type="match status" value="1"/>
</dbReference>
<name>A0ABR0EI94_ZASCE</name>
<dbReference type="InterPro" id="IPR000073">
    <property type="entry name" value="AB_hydrolase_1"/>
</dbReference>
<dbReference type="PANTHER" id="PTHR43194">
    <property type="entry name" value="HYDROLASE ALPHA/BETA FOLD FAMILY"/>
    <property type="match status" value="1"/>
</dbReference>
<comment type="caution">
    <text evidence="4">The sequence shown here is derived from an EMBL/GenBank/DDBJ whole genome shotgun (WGS) entry which is preliminary data.</text>
</comment>
<reference evidence="4 5" key="1">
    <citation type="journal article" date="2023" name="G3 (Bethesda)">
        <title>A chromosome-level genome assembly of Zasmidium syzygii isolated from banana leaves.</title>
        <authorList>
            <person name="van Westerhoven A.C."/>
            <person name="Mehrabi R."/>
            <person name="Talebi R."/>
            <person name="Steentjes M.B.F."/>
            <person name="Corcolon B."/>
            <person name="Chong P.A."/>
            <person name="Kema G.H.J."/>
            <person name="Seidl M.F."/>
        </authorList>
    </citation>
    <scope>NUCLEOTIDE SEQUENCE [LARGE SCALE GENOMIC DNA]</scope>
    <source>
        <strain evidence="4 5">P124</strain>
    </source>
</reference>
<evidence type="ECO:0000313" key="4">
    <source>
        <dbReference type="EMBL" id="KAK4501244.1"/>
    </source>
</evidence>
<comment type="similarity">
    <text evidence="1">Belongs to the peptidase S33 family.</text>
</comment>
<evidence type="ECO:0000256" key="2">
    <source>
        <dbReference type="ARBA" id="ARBA00022801"/>
    </source>
</evidence>
<dbReference type="PRINTS" id="PR00793">
    <property type="entry name" value="PROAMNOPTASE"/>
</dbReference>
<dbReference type="InterPro" id="IPR005945">
    <property type="entry name" value="Pro_imino_pep"/>
</dbReference>
<dbReference type="InterPro" id="IPR050228">
    <property type="entry name" value="Carboxylesterase_BioH"/>
</dbReference>
<organism evidence="4 5">
    <name type="scientific">Zasmidium cellare</name>
    <name type="common">Wine cellar mold</name>
    <name type="synonym">Racodium cellare</name>
    <dbReference type="NCBI Taxonomy" id="395010"/>
    <lineage>
        <taxon>Eukaryota</taxon>
        <taxon>Fungi</taxon>
        <taxon>Dikarya</taxon>
        <taxon>Ascomycota</taxon>
        <taxon>Pezizomycotina</taxon>
        <taxon>Dothideomycetes</taxon>
        <taxon>Dothideomycetidae</taxon>
        <taxon>Mycosphaerellales</taxon>
        <taxon>Mycosphaerellaceae</taxon>
        <taxon>Zasmidium</taxon>
    </lineage>
</organism>
<dbReference type="EMBL" id="JAXOVC010000005">
    <property type="protein sequence ID" value="KAK4501244.1"/>
    <property type="molecule type" value="Genomic_DNA"/>
</dbReference>
<dbReference type="InterPro" id="IPR002410">
    <property type="entry name" value="Peptidase_S33"/>
</dbReference>
<dbReference type="InterPro" id="IPR029058">
    <property type="entry name" value="AB_hydrolase_fold"/>
</dbReference>
<keyword evidence="5" id="KW-1185">Reference proteome</keyword>
<dbReference type="Proteomes" id="UP001305779">
    <property type="component" value="Unassembled WGS sequence"/>
</dbReference>
<dbReference type="Pfam" id="PF00561">
    <property type="entry name" value="Abhydrolase_1"/>
    <property type="match status" value="1"/>
</dbReference>
<evidence type="ECO:0000313" key="5">
    <source>
        <dbReference type="Proteomes" id="UP001305779"/>
    </source>
</evidence>
<evidence type="ECO:0000256" key="1">
    <source>
        <dbReference type="ARBA" id="ARBA00010088"/>
    </source>
</evidence>
<accession>A0ABR0EI94</accession>
<dbReference type="Gene3D" id="3.40.50.1820">
    <property type="entry name" value="alpha/beta hydrolase"/>
    <property type="match status" value="1"/>
</dbReference>
<keyword evidence="2" id="KW-0378">Hydrolase</keyword>
<evidence type="ECO:0000259" key="3">
    <source>
        <dbReference type="Pfam" id="PF00561"/>
    </source>
</evidence>